<evidence type="ECO:0000313" key="1">
    <source>
        <dbReference type="EMBL" id="KNE72148.1"/>
    </source>
</evidence>
<protein>
    <submittedName>
        <fullName evidence="1">Uncharacterized protein</fullName>
    </submittedName>
</protein>
<dbReference type="VEuPathDB" id="FungiDB:AMAG_20547"/>
<name>A0A0L0TBH0_ALLM3</name>
<accession>A0A0L0TBH0</accession>
<keyword evidence="2" id="KW-1185">Reference proteome</keyword>
<dbReference type="EMBL" id="GG745377">
    <property type="protein sequence ID" value="KNE72148.1"/>
    <property type="molecule type" value="Genomic_DNA"/>
</dbReference>
<sequence>MAASLAALGLATNAAAPASPTSDPLTATSTAPTFTLALSRPRALRKSVSALALAFASDFAAASATPAAHQKLRARSRANLASSPTASALELDRILTAVESQLQTADKTTTIKLADPIASTSPTLRIAPPPPLPSDPCVLPRTASFLLQVTLGEARFPPFQVAPAADARRGTTAGPGPVGKKGISIAAAVPSPGFGPSKLMRPPGFAPTAPWTAVTASQVSTWYVVSAPCR</sequence>
<reference evidence="1 2" key="1">
    <citation type="submission" date="2009-11" db="EMBL/GenBank/DDBJ databases">
        <title>Annotation of Allomyces macrogynus ATCC 38327.</title>
        <authorList>
            <consortium name="The Broad Institute Genome Sequencing Platform"/>
            <person name="Russ C."/>
            <person name="Cuomo C."/>
            <person name="Burger G."/>
            <person name="Gray M.W."/>
            <person name="Holland P.W.H."/>
            <person name="King N."/>
            <person name="Lang F.B.F."/>
            <person name="Roger A.J."/>
            <person name="Ruiz-Trillo I."/>
            <person name="Young S.K."/>
            <person name="Zeng Q."/>
            <person name="Gargeya S."/>
            <person name="Fitzgerald M."/>
            <person name="Haas B."/>
            <person name="Abouelleil A."/>
            <person name="Alvarado L."/>
            <person name="Arachchi H.M."/>
            <person name="Berlin A."/>
            <person name="Chapman S.B."/>
            <person name="Gearin G."/>
            <person name="Goldberg J."/>
            <person name="Griggs A."/>
            <person name="Gujja S."/>
            <person name="Hansen M."/>
            <person name="Heiman D."/>
            <person name="Howarth C."/>
            <person name="Larimer J."/>
            <person name="Lui A."/>
            <person name="MacDonald P.J.P."/>
            <person name="McCowen C."/>
            <person name="Montmayeur A."/>
            <person name="Murphy C."/>
            <person name="Neiman D."/>
            <person name="Pearson M."/>
            <person name="Priest M."/>
            <person name="Roberts A."/>
            <person name="Saif S."/>
            <person name="Shea T."/>
            <person name="Sisk P."/>
            <person name="Stolte C."/>
            <person name="Sykes S."/>
            <person name="Wortman J."/>
            <person name="Nusbaum C."/>
            <person name="Birren B."/>
        </authorList>
    </citation>
    <scope>NUCLEOTIDE SEQUENCE [LARGE SCALE GENOMIC DNA]</scope>
    <source>
        <strain evidence="1 2">ATCC 38327</strain>
    </source>
</reference>
<gene>
    <name evidence="1" type="ORF">AMAG_20547</name>
</gene>
<dbReference type="AlphaFoldDB" id="A0A0L0TBH0"/>
<reference evidence="2" key="2">
    <citation type="submission" date="2009-11" db="EMBL/GenBank/DDBJ databases">
        <title>The Genome Sequence of Allomyces macrogynus strain ATCC 38327.</title>
        <authorList>
            <consortium name="The Broad Institute Genome Sequencing Platform"/>
            <person name="Russ C."/>
            <person name="Cuomo C."/>
            <person name="Shea T."/>
            <person name="Young S.K."/>
            <person name="Zeng Q."/>
            <person name="Koehrsen M."/>
            <person name="Haas B."/>
            <person name="Borodovsky M."/>
            <person name="Guigo R."/>
            <person name="Alvarado L."/>
            <person name="Berlin A."/>
            <person name="Borenstein D."/>
            <person name="Chen Z."/>
            <person name="Engels R."/>
            <person name="Freedman E."/>
            <person name="Gellesch M."/>
            <person name="Goldberg J."/>
            <person name="Griggs A."/>
            <person name="Gujja S."/>
            <person name="Heiman D."/>
            <person name="Hepburn T."/>
            <person name="Howarth C."/>
            <person name="Jen D."/>
            <person name="Larson L."/>
            <person name="Lewis B."/>
            <person name="Mehta T."/>
            <person name="Park D."/>
            <person name="Pearson M."/>
            <person name="Roberts A."/>
            <person name="Saif S."/>
            <person name="Shenoy N."/>
            <person name="Sisk P."/>
            <person name="Stolte C."/>
            <person name="Sykes S."/>
            <person name="Walk T."/>
            <person name="White J."/>
            <person name="Yandava C."/>
            <person name="Burger G."/>
            <person name="Gray M.W."/>
            <person name="Holland P.W.H."/>
            <person name="King N."/>
            <person name="Lang F.B.F."/>
            <person name="Roger A.J."/>
            <person name="Ruiz-Trillo I."/>
            <person name="Lander E."/>
            <person name="Nusbaum C."/>
        </authorList>
    </citation>
    <scope>NUCLEOTIDE SEQUENCE [LARGE SCALE GENOMIC DNA]</scope>
    <source>
        <strain evidence="2">ATCC 38327</strain>
    </source>
</reference>
<dbReference type="Proteomes" id="UP000054350">
    <property type="component" value="Unassembled WGS sequence"/>
</dbReference>
<proteinExistence type="predicted"/>
<organism evidence="1 2">
    <name type="scientific">Allomyces macrogynus (strain ATCC 38327)</name>
    <name type="common">Allomyces javanicus var. macrogynus</name>
    <dbReference type="NCBI Taxonomy" id="578462"/>
    <lineage>
        <taxon>Eukaryota</taxon>
        <taxon>Fungi</taxon>
        <taxon>Fungi incertae sedis</taxon>
        <taxon>Blastocladiomycota</taxon>
        <taxon>Blastocladiomycetes</taxon>
        <taxon>Blastocladiales</taxon>
        <taxon>Blastocladiaceae</taxon>
        <taxon>Allomyces</taxon>
    </lineage>
</organism>
<evidence type="ECO:0000313" key="2">
    <source>
        <dbReference type="Proteomes" id="UP000054350"/>
    </source>
</evidence>